<reference evidence="2" key="1">
    <citation type="submission" date="2017-09" db="EMBL/GenBank/DDBJ databases">
        <authorList>
            <person name="Varghese N."/>
            <person name="Submissions S."/>
        </authorList>
    </citation>
    <scope>NUCLEOTIDE SEQUENCE [LARGE SCALE GENOMIC DNA]</scope>
    <source>
        <strain evidence="2">JKS000234</strain>
    </source>
</reference>
<evidence type="ECO:0000313" key="1">
    <source>
        <dbReference type="EMBL" id="SOD61290.1"/>
    </source>
</evidence>
<sequence length="87" mass="9486">MKNTNSVSAIRARLQNLGETLTAERNELEAAIKAILALGGQLTKKTLIIHVISELEQEQDAQRQTVLRDVLELIVTHTPDDAGGQAL</sequence>
<dbReference type="Pfam" id="PF10798">
    <property type="entry name" value="YmgB"/>
    <property type="match status" value="1"/>
</dbReference>
<dbReference type="Proteomes" id="UP000219271">
    <property type="component" value="Unassembled WGS sequence"/>
</dbReference>
<keyword evidence="2" id="KW-1185">Reference proteome</keyword>
<dbReference type="Gene3D" id="1.20.5.5260">
    <property type="match status" value="1"/>
</dbReference>
<accession>A0A286DRJ4</accession>
<dbReference type="InterPro" id="IPR024753">
    <property type="entry name" value="AriR"/>
</dbReference>
<evidence type="ECO:0000313" key="2">
    <source>
        <dbReference type="Proteomes" id="UP000219271"/>
    </source>
</evidence>
<protein>
    <submittedName>
        <fullName evidence="1">Biofilm development protein YmgB/AriR</fullName>
    </submittedName>
</protein>
<dbReference type="EMBL" id="OCMY01000003">
    <property type="protein sequence ID" value="SOD61290.1"/>
    <property type="molecule type" value="Genomic_DNA"/>
</dbReference>
<organism evidence="1 2">
    <name type="scientific">Candidatus Pantoea floridensis</name>
    <dbReference type="NCBI Taxonomy" id="1938870"/>
    <lineage>
        <taxon>Bacteria</taxon>
        <taxon>Pseudomonadati</taxon>
        <taxon>Pseudomonadota</taxon>
        <taxon>Gammaproteobacteria</taxon>
        <taxon>Enterobacterales</taxon>
        <taxon>Erwiniaceae</taxon>
        <taxon>Pantoea</taxon>
    </lineage>
</organism>
<dbReference type="AlphaFoldDB" id="A0A286DRJ4"/>
<dbReference type="GO" id="GO:0071468">
    <property type="term" value="P:cellular response to acidic pH"/>
    <property type="evidence" value="ECO:0007669"/>
    <property type="project" value="InterPro"/>
</dbReference>
<dbReference type="OrthoDB" id="6628755at2"/>
<name>A0A286DRJ4_9GAMM</name>
<proteinExistence type="predicted"/>
<gene>
    <name evidence="1" type="ORF">SAMN06273570_5068</name>
</gene>
<dbReference type="RefSeq" id="WP_097098474.1">
    <property type="nucleotide sequence ID" value="NZ_OCMY01000003.1"/>
</dbReference>